<evidence type="ECO:0000256" key="1">
    <source>
        <dbReference type="SAM" id="Phobius"/>
    </source>
</evidence>
<evidence type="ECO:0000256" key="2">
    <source>
        <dbReference type="SAM" id="SignalP"/>
    </source>
</evidence>
<accession>A0ABW7CTC4</accession>
<dbReference type="PANTHER" id="PTHR40940">
    <property type="entry name" value="PROTEIN BATD-RELATED"/>
    <property type="match status" value="1"/>
</dbReference>
<sequence>MQAGCWLLLVLCATAQAQTRAWLDRQDISDTDTVTLTIESDAAGAPDYAPLRADFDLSAQTSSRQVQWSNGGASTRNLFAVVLAPRRTGTLQIPSLQVGSRRTAPLQLQVAAGAGASAAVPGNAAVFMETEVDDATPYVQQSVGVVVRLFYVAQLVSGELVLDTPDGASMQRVGEDRSLVREVNGRRYNLVERRFLLIPERSGPLQVPAAQFNGRAAGGFFDDMFGGDGRLRASAPARTLQVQPQPASAPQPWLPLHDLRLRYTAAPDSGRAGEAATVVVEAVAVGATRAQFPELPSLDVGPDAQVFAEPAQYDETFNGGTPQLKLTRRYSIVPRGPGTLRVPGPRMAWWDVQAGEARVTALPDLTLAVAAGGAGGSAPAPLPVDTRSALPGQAPAASNALPLAALPAPTRPWGWIAAAGFALLWLLTLAWGWRRRRHDGRRAPAPVGVAAAPVAPVSRAELRRAMESQGLDEIIALLAAMGRVQGLEGVIGRLADPVQREALLAMQQARWSGQGGDVAAARQALRRAFHDGPHWQPVTVAENNGLAPLYPSGP</sequence>
<reference evidence="3 4" key="1">
    <citation type="submission" date="2024-09" db="EMBL/GenBank/DDBJ databases">
        <authorList>
            <consortium name="All-Russian atlas of soil microorganisms"/>
            <consortium name="as a basis for the search for new antimicrobial producers and enzymes with unique properties"/>
            <person name="Sokolova E.A."/>
            <person name="Voronina E.N."/>
        </authorList>
    </citation>
    <scope>NUCLEOTIDE SEQUENCE [LARGE SCALE GENOMIC DNA]</scope>
    <source>
        <strain evidence="3 4">AF-22b-331.1</strain>
    </source>
</reference>
<keyword evidence="1" id="KW-0472">Membrane</keyword>
<evidence type="ECO:0000313" key="4">
    <source>
        <dbReference type="Proteomes" id="UP001605261"/>
    </source>
</evidence>
<dbReference type="EMBL" id="JBHGCJ010000001">
    <property type="protein sequence ID" value="MFG6108195.1"/>
    <property type="molecule type" value="Genomic_DNA"/>
</dbReference>
<comment type="caution">
    <text evidence="3">The sequence shown here is derived from an EMBL/GenBank/DDBJ whole genome shotgun (WGS) entry which is preliminary data.</text>
</comment>
<dbReference type="InterPro" id="IPR025738">
    <property type="entry name" value="BatD"/>
</dbReference>
<keyword evidence="2" id="KW-0732">Signal</keyword>
<dbReference type="PANTHER" id="PTHR40940:SF1">
    <property type="entry name" value="PROTEIN BATD"/>
    <property type="match status" value="1"/>
</dbReference>
<feature type="transmembrane region" description="Helical" evidence="1">
    <location>
        <begin position="413"/>
        <end position="433"/>
    </location>
</feature>
<dbReference type="Pfam" id="PF13584">
    <property type="entry name" value="BatD"/>
    <property type="match status" value="1"/>
</dbReference>
<proteinExistence type="predicted"/>
<keyword evidence="1" id="KW-1133">Transmembrane helix</keyword>
<protein>
    <submittedName>
        <fullName evidence="3">BatD family protein</fullName>
    </submittedName>
</protein>
<name>A0ABW7CTC4_9GAMM</name>
<organism evidence="3 4">
    <name type="scientific">Stenotrophomonas nematodicola</name>
    <dbReference type="NCBI Taxonomy" id="2656746"/>
    <lineage>
        <taxon>Bacteria</taxon>
        <taxon>Pseudomonadati</taxon>
        <taxon>Pseudomonadota</taxon>
        <taxon>Gammaproteobacteria</taxon>
        <taxon>Lysobacterales</taxon>
        <taxon>Lysobacteraceae</taxon>
        <taxon>Stenotrophomonas</taxon>
    </lineage>
</organism>
<keyword evidence="4" id="KW-1185">Reference proteome</keyword>
<dbReference type="Proteomes" id="UP001605261">
    <property type="component" value="Unassembled WGS sequence"/>
</dbReference>
<evidence type="ECO:0000313" key="3">
    <source>
        <dbReference type="EMBL" id="MFG6108195.1"/>
    </source>
</evidence>
<feature type="chain" id="PRO_5046677119" evidence="2">
    <location>
        <begin position="18"/>
        <end position="554"/>
    </location>
</feature>
<feature type="signal peptide" evidence="2">
    <location>
        <begin position="1"/>
        <end position="17"/>
    </location>
</feature>
<gene>
    <name evidence="3" type="ORF">ACEU0G_001669</name>
</gene>
<keyword evidence="1" id="KW-0812">Transmembrane</keyword>